<dbReference type="PANTHER" id="PTHR46811">
    <property type="entry name" value="COILED-COIL-HELIX-COILED-COIL-HELIX DOMAIN-CONTAINING PROTEIN 7"/>
    <property type="match status" value="1"/>
</dbReference>
<dbReference type="Proteomes" id="UP000287033">
    <property type="component" value="Unassembled WGS sequence"/>
</dbReference>
<dbReference type="STRING" id="137246.A0A401SMQ1"/>
<accession>A0A401SMQ1</accession>
<dbReference type="EMBL" id="BEZZ01000378">
    <property type="protein sequence ID" value="GCC31646.1"/>
    <property type="molecule type" value="Genomic_DNA"/>
</dbReference>
<keyword evidence="8" id="KW-1185">Reference proteome</keyword>
<dbReference type="PANTHER" id="PTHR46811:SF1">
    <property type="entry name" value="COILED-COIL-HELIX-COILED-COIL-HELIX DOMAIN-CONTAINING PROTEIN 7"/>
    <property type="match status" value="1"/>
</dbReference>
<dbReference type="OrthoDB" id="9971592at2759"/>
<dbReference type="OMA" id="RERCKGY"/>
<evidence type="ECO:0000313" key="7">
    <source>
        <dbReference type="EMBL" id="GCC31646.1"/>
    </source>
</evidence>
<comment type="subcellular location">
    <subcellularLocation>
        <location evidence="1">Mitochondrion intermembrane space</location>
    </subcellularLocation>
</comment>
<dbReference type="GO" id="GO:0033108">
    <property type="term" value="P:mitochondrial respiratory chain complex assembly"/>
    <property type="evidence" value="ECO:0007669"/>
    <property type="project" value="TreeGrafter"/>
</dbReference>
<evidence type="ECO:0000256" key="6">
    <source>
        <dbReference type="SAM" id="MobiDB-lite"/>
    </source>
</evidence>
<name>A0A401SMQ1_CHIPU</name>
<dbReference type="GO" id="GO:0005758">
    <property type="term" value="C:mitochondrial intermembrane space"/>
    <property type="evidence" value="ECO:0007669"/>
    <property type="project" value="UniProtKB-SubCell"/>
</dbReference>
<keyword evidence="3" id="KW-1015">Disulfide bond</keyword>
<evidence type="ECO:0000313" key="8">
    <source>
        <dbReference type="Proteomes" id="UP000287033"/>
    </source>
</evidence>
<sequence>MSTPGFRHQVRRRQDKGKEDREKGVGKAQLRMPKNVRKLRDEDINPCLEETDASRKCLEANNYNKDMCTEYFLRYKACRKFWNNIMIQRRRNGISPDMPTAKDRKEILEECTKRPY</sequence>
<organism evidence="7 8">
    <name type="scientific">Chiloscyllium punctatum</name>
    <name type="common">Brownbanded bambooshark</name>
    <name type="synonym">Hemiscyllium punctatum</name>
    <dbReference type="NCBI Taxonomy" id="137246"/>
    <lineage>
        <taxon>Eukaryota</taxon>
        <taxon>Metazoa</taxon>
        <taxon>Chordata</taxon>
        <taxon>Craniata</taxon>
        <taxon>Vertebrata</taxon>
        <taxon>Chondrichthyes</taxon>
        <taxon>Elasmobranchii</taxon>
        <taxon>Galeomorphii</taxon>
        <taxon>Galeoidea</taxon>
        <taxon>Orectolobiformes</taxon>
        <taxon>Hemiscylliidae</taxon>
        <taxon>Chiloscyllium</taxon>
    </lineage>
</organism>
<dbReference type="SUPFAM" id="SSF47072">
    <property type="entry name" value="Cysteine alpha-hairpin motif"/>
    <property type="match status" value="1"/>
</dbReference>
<dbReference type="InterPro" id="IPR051040">
    <property type="entry name" value="COX23"/>
</dbReference>
<comment type="similarity">
    <text evidence="4">Belongs to the CHCHD7 family.</text>
</comment>
<feature type="compositionally biased region" description="Basic and acidic residues" evidence="6">
    <location>
        <begin position="16"/>
        <end position="25"/>
    </location>
</feature>
<evidence type="ECO:0000256" key="5">
    <source>
        <dbReference type="ARBA" id="ARBA00039509"/>
    </source>
</evidence>
<dbReference type="PROSITE" id="PS51808">
    <property type="entry name" value="CHCH"/>
    <property type="match status" value="1"/>
</dbReference>
<feature type="region of interest" description="Disordered" evidence="6">
    <location>
        <begin position="1"/>
        <end position="28"/>
    </location>
</feature>
<evidence type="ECO:0000256" key="4">
    <source>
        <dbReference type="ARBA" id="ARBA00038205"/>
    </source>
</evidence>
<keyword evidence="2" id="KW-0496">Mitochondrion</keyword>
<evidence type="ECO:0000256" key="3">
    <source>
        <dbReference type="ARBA" id="ARBA00023157"/>
    </source>
</evidence>
<comment type="caution">
    <text evidence="7">The sequence shown here is derived from an EMBL/GenBank/DDBJ whole genome shotgun (WGS) entry which is preliminary data.</text>
</comment>
<proteinExistence type="inferred from homology"/>
<dbReference type="AlphaFoldDB" id="A0A401SMQ1"/>
<reference evidence="7 8" key="1">
    <citation type="journal article" date="2018" name="Nat. Ecol. Evol.">
        <title>Shark genomes provide insights into elasmobranch evolution and the origin of vertebrates.</title>
        <authorList>
            <person name="Hara Y"/>
            <person name="Yamaguchi K"/>
            <person name="Onimaru K"/>
            <person name="Kadota M"/>
            <person name="Koyanagi M"/>
            <person name="Keeley SD"/>
            <person name="Tatsumi K"/>
            <person name="Tanaka K"/>
            <person name="Motone F"/>
            <person name="Kageyama Y"/>
            <person name="Nozu R"/>
            <person name="Adachi N"/>
            <person name="Nishimura O"/>
            <person name="Nakagawa R"/>
            <person name="Tanegashima C"/>
            <person name="Kiyatake I"/>
            <person name="Matsumoto R"/>
            <person name="Murakumo K"/>
            <person name="Nishida K"/>
            <person name="Terakita A"/>
            <person name="Kuratani S"/>
            <person name="Sato K"/>
            <person name="Hyodo S Kuraku.S."/>
        </authorList>
    </citation>
    <scope>NUCLEOTIDE SEQUENCE [LARGE SCALE GENOMIC DNA]</scope>
</reference>
<gene>
    <name evidence="7" type="ORF">chiPu_0010106</name>
</gene>
<dbReference type="Gene3D" id="1.10.287.1130">
    <property type="entry name" value="CytochromE C oxidase copper chaperone"/>
    <property type="match status" value="1"/>
</dbReference>
<protein>
    <recommendedName>
        <fullName evidence="5">Coiled-coil-helix-coiled-coil-helix domain-containing protein 7</fullName>
    </recommendedName>
</protein>
<evidence type="ECO:0000256" key="2">
    <source>
        <dbReference type="ARBA" id="ARBA00023128"/>
    </source>
</evidence>
<dbReference type="InterPro" id="IPR009069">
    <property type="entry name" value="Cys_alpha_HP_mot_SF"/>
</dbReference>
<evidence type="ECO:0000256" key="1">
    <source>
        <dbReference type="ARBA" id="ARBA00004569"/>
    </source>
</evidence>